<dbReference type="AlphaFoldDB" id="A0A2G8JW27"/>
<evidence type="ECO:0000313" key="3">
    <source>
        <dbReference type="Proteomes" id="UP000230750"/>
    </source>
</evidence>
<keyword evidence="3" id="KW-1185">Reference proteome</keyword>
<gene>
    <name evidence="2" type="ORF">BSL78_23203</name>
</gene>
<dbReference type="OrthoDB" id="10445528at2759"/>
<organism evidence="2 3">
    <name type="scientific">Stichopus japonicus</name>
    <name type="common">Sea cucumber</name>
    <dbReference type="NCBI Taxonomy" id="307972"/>
    <lineage>
        <taxon>Eukaryota</taxon>
        <taxon>Metazoa</taxon>
        <taxon>Echinodermata</taxon>
        <taxon>Eleutherozoa</taxon>
        <taxon>Echinozoa</taxon>
        <taxon>Holothuroidea</taxon>
        <taxon>Aspidochirotacea</taxon>
        <taxon>Aspidochirotida</taxon>
        <taxon>Stichopodidae</taxon>
        <taxon>Apostichopus</taxon>
    </lineage>
</organism>
<protein>
    <recommendedName>
        <fullName evidence="4">BRICHOS domain-containing protein</fullName>
    </recommendedName>
</protein>
<evidence type="ECO:0000313" key="2">
    <source>
        <dbReference type="EMBL" id="PIK39948.1"/>
    </source>
</evidence>
<dbReference type="Proteomes" id="UP000230750">
    <property type="component" value="Unassembled WGS sequence"/>
</dbReference>
<evidence type="ECO:0008006" key="4">
    <source>
        <dbReference type="Google" id="ProtNLM"/>
    </source>
</evidence>
<name>A0A2G8JW27_STIJA</name>
<keyword evidence="1" id="KW-0812">Transmembrane</keyword>
<feature type="transmembrane region" description="Helical" evidence="1">
    <location>
        <begin position="24"/>
        <end position="48"/>
    </location>
</feature>
<keyword evidence="1" id="KW-0472">Membrane</keyword>
<reference evidence="2 3" key="1">
    <citation type="journal article" date="2017" name="PLoS Biol.">
        <title>The sea cucumber genome provides insights into morphological evolution and visceral regeneration.</title>
        <authorList>
            <person name="Zhang X."/>
            <person name="Sun L."/>
            <person name="Yuan J."/>
            <person name="Sun Y."/>
            <person name="Gao Y."/>
            <person name="Zhang L."/>
            <person name="Li S."/>
            <person name="Dai H."/>
            <person name="Hamel J.F."/>
            <person name="Liu C."/>
            <person name="Yu Y."/>
            <person name="Liu S."/>
            <person name="Lin W."/>
            <person name="Guo K."/>
            <person name="Jin S."/>
            <person name="Xu P."/>
            <person name="Storey K.B."/>
            <person name="Huan P."/>
            <person name="Zhang T."/>
            <person name="Zhou Y."/>
            <person name="Zhang J."/>
            <person name="Lin C."/>
            <person name="Li X."/>
            <person name="Xing L."/>
            <person name="Huo D."/>
            <person name="Sun M."/>
            <person name="Wang L."/>
            <person name="Mercier A."/>
            <person name="Li F."/>
            <person name="Yang H."/>
            <person name="Xiang J."/>
        </authorList>
    </citation>
    <scope>NUCLEOTIDE SEQUENCE [LARGE SCALE GENOMIC DNA]</scope>
    <source>
        <strain evidence="2">Shaxun</strain>
        <tissue evidence="2">Muscle</tissue>
    </source>
</reference>
<comment type="caution">
    <text evidence="2">The sequence shown here is derived from an EMBL/GenBank/DDBJ whole genome shotgun (WGS) entry which is preliminary data.</text>
</comment>
<sequence>MRGKDLSMVMDSPPAYQGKDRTKLYVVAISVIVVTILVGFFGVFFMLLSAPEPTVVNNLSNEVEAEDPIVITRSVSYEMGDGVQHHEDMTAEGDVLTIKSIGDGFVAIFDHGREIVMIKNQTSSTCYFTRLQEIPDMGMEDMDNVHPFYFQEIRPGFASVPVDESVHVIVFNQSDPIPADYIKLTNSPAVSSQCSKGDSYWLTPQESGLAKRGLLDIVHITFCIHIEIKFDVSFEFSG</sequence>
<proteinExistence type="predicted"/>
<keyword evidence="1" id="KW-1133">Transmembrane helix</keyword>
<accession>A0A2G8JW27</accession>
<evidence type="ECO:0000256" key="1">
    <source>
        <dbReference type="SAM" id="Phobius"/>
    </source>
</evidence>
<dbReference type="EMBL" id="MRZV01001182">
    <property type="protein sequence ID" value="PIK39948.1"/>
    <property type="molecule type" value="Genomic_DNA"/>
</dbReference>